<keyword evidence="1" id="KW-0732">Signal</keyword>
<comment type="caution">
    <text evidence="3">The sequence shown here is derived from an EMBL/GenBank/DDBJ whole genome shotgun (WGS) entry which is preliminary data.</text>
</comment>
<evidence type="ECO:0000259" key="2">
    <source>
        <dbReference type="Pfam" id="PF01156"/>
    </source>
</evidence>
<feature type="domain" description="Inosine/uridine-preferring nucleoside hydrolase" evidence="2">
    <location>
        <begin position="27"/>
        <end position="295"/>
    </location>
</feature>
<name>A0A5B2VNF5_9BACT</name>
<organism evidence="3 4">
    <name type="scientific">Chitinophaga agrisoli</name>
    <dbReference type="NCBI Taxonomy" id="2607653"/>
    <lineage>
        <taxon>Bacteria</taxon>
        <taxon>Pseudomonadati</taxon>
        <taxon>Bacteroidota</taxon>
        <taxon>Chitinophagia</taxon>
        <taxon>Chitinophagales</taxon>
        <taxon>Chitinophagaceae</taxon>
        <taxon>Chitinophaga</taxon>
    </lineage>
</organism>
<dbReference type="InterPro" id="IPR001910">
    <property type="entry name" value="Inosine/uridine_hydrolase_dom"/>
</dbReference>
<reference evidence="3 4" key="2">
    <citation type="submission" date="2019-09" db="EMBL/GenBank/DDBJ databases">
        <authorList>
            <person name="Jin C."/>
        </authorList>
    </citation>
    <scope>NUCLEOTIDE SEQUENCE [LARGE SCALE GENOMIC DNA]</scope>
    <source>
        <strain evidence="3 4">BN140078</strain>
    </source>
</reference>
<dbReference type="Gene3D" id="3.90.245.10">
    <property type="entry name" value="Ribonucleoside hydrolase-like"/>
    <property type="match status" value="1"/>
</dbReference>
<dbReference type="SUPFAM" id="SSF53590">
    <property type="entry name" value="Nucleoside hydrolase"/>
    <property type="match status" value="1"/>
</dbReference>
<dbReference type="GO" id="GO:0016799">
    <property type="term" value="F:hydrolase activity, hydrolyzing N-glycosyl compounds"/>
    <property type="evidence" value="ECO:0007669"/>
    <property type="project" value="InterPro"/>
</dbReference>
<dbReference type="InterPro" id="IPR036452">
    <property type="entry name" value="Ribo_hydro-like"/>
</dbReference>
<dbReference type="PANTHER" id="PTHR43264">
    <property type="match status" value="1"/>
</dbReference>
<dbReference type="AlphaFoldDB" id="A0A5B2VNF5"/>
<dbReference type="EMBL" id="VUOC01000004">
    <property type="protein sequence ID" value="KAA2239936.1"/>
    <property type="molecule type" value="Genomic_DNA"/>
</dbReference>
<keyword evidence="3" id="KW-0378">Hydrolase</keyword>
<keyword evidence="4" id="KW-1185">Reference proteome</keyword>
<feature type="signal peptide" evidence="1">
    <location>
        <begin position="1"/>
        <end position="21"/>
    </location>
</feature>
<dbReference type="PANTHER" id="PTHR43264:SF1">
    <property type="entry name" value="INOSINE_URIDINE-PREFERRING NUCLEOSIDE HYDROLASE DOMAIN-CONTAINING PROTEIN"/>
    <property type="match status" value="1"/>
</dbReference>
<feature type="chain" id="PRO_5022882694" evidence="1">
    <location>
        <begin position="22"/>
        <end position="328"/>
    </location>
</feature>
<accession>A0A5B2VNF5</accession>
<dbReference type="Proteomes" id="UP000324611">
    <property type="component" value="Unassembled WGS sequence"/>
</dbReference>
<evidence type="ECO:0000313" key="4">
    <source>
        <dbReference type="Proteomes" id="UP000324611"/>
    </source>
</evidence>
<sequence length="328" mass="36466">MLIRSFLFSCLLFLTAIPMQAQSPLPVILDTDIAGDYDDVGAMTLLHAFADKGEAKILAVISCNAFETTVPTISVLNTYFKRPDIPIGITHKAKPDMDCPQQWAQAIIAKYPHRVRSNKEAEEAVSLYRRILVAQPDHAVTIITIGFFTNLADLLQSGPDQYSPLSGRALVQQKVKALVAMATSVPPGKEKGREYNVYVDTEAARAVFEQWETPITLSPLEVGEQLHTGIPLTKDAAITDSPVKDAFSIALEKDKNTQGRMSWDQTAVLVAIKTPQPWFNERKINLRIEADGSNTLIPGERFTLLELKEGEKLKLQEYIESLMHHQPK</sequence>
<reference evidence="3 4" key="1">
    <citation type="submission" date="2019-09" db="EMBL/GenBank/DDBJ databases">
        <title>Chitinophaga ginsengihumi sp. nov., isolated from soil of ginseng rhizosphere.</title>
        <authorList>
            <person name="Lee J."/>
        </authorList>
    </citation>
    <scope>NUCLEOTIDE SEQUENCE [LARGE SCALE GENOMIC DNA]</scope>
    <source>
        <strain evidence="3 4">BN140078</strain>
    </source>
</reference>
<proteinExistence type="predicted"/>
<evidence type="ECO:0000313" key="3">
    <source>
        <dbReference type="EMBL" id="KAA2239936.1"/>
    </source>
</evidence>
<dbReference type="Pfam" id="PF01156">
    <property type="entry name" value="IU_nuc_hydro"/>
    <property type="match status" value="1"/>
</dbReference>
<protein>
    <submittedName>
        <fullName evidence="3">Nucleoside hydrolase</fullName>
    </submittedName>
</protein>
<evidence type="ECO:0000256" key="1">
    <source>
        <dbReference type="SAM" id="SignalP"/>
    </source>
</evidence>
<gene>
    <name evidence="3" type="ORF">F0L74_27520</name>
</gene>